<gene>
    <name evidence="3" type="ORF">M9Y10_039475</name>
</gene>
<accession>A0ABR2KBB1</accession>
<feature type="coiled-coil region" evidence="1">
    <location>
        <begin position="27"/>
        <end position="156"/>
    </location>
</feature>
<feature type="region of interest" description="Disordered" evidence="2">
    <location>
        <begin position="1"/>
        <end position="26"/>
    </location>
</feature>
<feature type="coiled-coil region" evidence="1">
    <location>
        <begin position="272"/>
        <end position="299"/>
    </location>
</feature>
<organism evidence="3 4">
    <name type="scientific">Tritrichomonas musculus</name>
    <dbReference type="NCBI Taxonomy" id="1915356"/>
    <lineage>
        <taxon>Eukaryota</taxon>
        <taxon>Metamonada</taxon>
        <taxon>Parabasalia</taxon>
        <taxon>Tritrichomonadida</taxon>
        <taxon>Tritrichomonadidae</taxon>
        <taxon>Tritrichomonas</taxon>
    </lineage>
</organism>
<dbReference type="Proteomes" id="UP001470230">
    <property type="component" value="Unassembled WGS sequence"/>
</dbReference>
<keyword evidence="1" id="KW-0175">Coiled coil</keyword>
<comment type="caution">
    <text evidence="3">The sequence shown here is derived from an EMBL/GenBank/DDBJ whole genome shotgun (WGS) entry which is preliminary data.</text>
</comment>
<evidence type="ECO:0000256" key="2">
    <source>
        <dbReference type="SAM" id="MobiDB-lite"/>
    </source>
</evidence>
<keyword evidence="4" id="KW-1185">Reference proteome</keyword>
<reference evidence="3 4" key="1">
    <citation type="submission" date="2024-04" db="EMBL/GenBank/DDBJ databases">
        <title>Tritrichomonas musculus Genome.</title>
        <authorList>
            <person name="Alves-Ferreira E."/>
            <person name="Grigg M."/>
            <person name="Lorenzi H."/>
            <person name="Galac M."/>
        </authorList>
    </citation>
    <scope>NUCLEOTIDE SEQUENCE [LARGE SCALE GENOMIC DNA]</scope>
    <source>
        <strain evidence="3 4">EAF2021</strain>
    </source>
</reference>
<sequence>MSSSFHLSAFQDNSDDSDAAEAEDPEILRIQEQINEAESNLEKIYAQVEEEKVRHEKELKEIAVEIEKAKKIRDDGLAEQQQEQHQEIEQILREYEEEREMFEHSLQKGVEDNRQYAQKSNEIILLSDEAKIANLERKVEIEKAKIQESIMNAESKQLQKTLKKKQVTSAYKQRFLLLEKEISDLQGKRRENSSDVRLRISELATKIQVKQVEHTTIIRKLENDMKARDKDYQTHIDTVKRQLEKEKQTADVETETMAVRYQNLQKYYQSVSKQGSQQLARITHDIEKLKRELDTVTREGFGSNQISAANATKDDAVGRKIAAENKEMLKMQHIQKQVQGERDQVNYIKNELKQTKDQISAAYLHLRDTKKQSQQSSFISTRERKTKNSIF</sequence>
<evidence type="ECO:0000256" key="1">
    <source>
        <dbReference type="SAM" id="Coils"/>
    </source>
</evidence>
<feature type="region of interest" description="Disordered" evidence="2">
    <location>
        <begin position="372"/>
        <end position="391"/>
    </location>
</feature>
<name>A0ABR2KBB1_9EUKA</name>
<dbReference type="EMBL" id="JAPFFF010000006">
    <property type="protein sequence ID" value="KAK8888405.1"/>
    <property type="molecule type" value="Genomic_DNA"/>
</dbReference>
<proteinExistence type="predicted"/>
<feature type="compositionally biased region" description="Acidic residues" evidence="2">
    <location>
        <begin position="13"/>
        <end position="25"/>
    </location>
</feature>
<evidence type="ECO:0000313" key="4">
    <source>
        <dbReference type="Proteomes" id="UP001470230"/>
    </source>
</evidence>
<evidence type="ECO:0000313" key="3">
    <source>
        <dbReference type="EMBL" id="KAK8888405.1"/>
    </source>
</evidence>
<feature type="compositionally biased region" description="Polar residues" evidence="2">
    <location>
        <begin position="1"/>
        <end position="12"/>
    </location>
</feature>
<protein>
    <submittedName>
        <fullName evidence="3">Uncharacterized protein</fullName>
    </submittedName>
</protein>